<dbReference type="EMBL" id="JAEAOA010001006">
    <property type="protein sequence ID" value="KAK3581360.1"/>
    <property type="molecule type" value="Genomic_DNA"/>
</dbReference>
<dbReference type="AlphaFoldDB" id="A0AAE0RXK1"/>
<keyword evidence="3" id="KW-1185">Reference proteome</keyword>
<accession>A0AAE0RXK1</accession>
<proteinExistence type="predicted"/>
<evidence type="ECO:0000256" key="1">
    <source>
        <dbReference type="SAM" id="MobiDB-lite"/>
    </source>
</evidence>
<feature type="compositionally biased region" description="Low complexity" evidence="1">
    <location>
        <begin position="85"/>
        <end position="103"/>
    </location>
</feature>
<reference evidence="2" key="2">
    <citation type="journal article" date="2021" name="Genome Biol. Evol.">
        <title>Developing a high-quality reference genome for a parasitic bivalve with doubly uniparental inheritance (Bivalvia: Unionida).</title>
        <authorList>
            <person name="Smith C.H."/>
        </authorList>
    </citation>
    <scope>NUCLEOTIDE SEQUENCE</scope>
    <source>
        <strain evidence="2">CHS0354</strain>
        <tissue evidence="2">Mantle</tissue>
    </source>
</reference>
<name>A0AAE0RXK1_9BIVA</name>
<evidence type="ECO:0000313" key="3">
    <source>
        <dbReference type="Proteomes" id="UP001195483"/>
    </source>
</evidence>
<organism evidence="2 3">
    <name type="scientific">Potamilus streckersoni</name>
    <dbReference type="NCBI Taxonomy" id="2493646"/>
    <lineage>
        <taxon>Eukaryota</taxon>
        <taxon>Metazoa</taxon>
        <taxon>Spiralia</taxon>
        <taxon>Lophotrochozoa</taxon>
        <taxon>Mollusca</taxon>
        <taxon>Bivalvia</taxon>
        <taxon>Autobranchia</taxon>
        <taxon>Heteroconchia</taxon>
        <taxon>Palaeoheterodonta</taxon>
        <taxon>Unionida</taxon>
        <taxon>Unionoidea</taxon>
        <taxon>Unionidae</taxon>
        <taxon>Ambleminae</taxon>
        <taxon>Lampsilini</taxon>
        <taxon>Potamilus</taxon>
    </lineage>
</organism>
<protein>
    <submittedName>
        <fullName evidence="2">Uncharacterized protein</fullName>
    </submittedName>
</protein>
<gene>
    <name evidence="2" type="ORF">CHS0354_016203</name>
</gene>
<evidence type="ECO:0000313" key="2">
    <source>
        <dbReference type="EMBL" id="KAK3581360.1"/>
    </source>
</evidence>
<sequence length="149" mass="16961">MEKYHLRTGMPKLKIVETECQVESLKEDLKKQLELFDQHGQIIREQYQHIKQLKESLPEDEIIVQTDFAEFFSLSFTGSDRDSWTSPDESTSSVTVSDRSTSTHPSVQSDVAMDPTVSENDTSSPAFVGFKGDFVATVYDGKWYLGRIE</sequence>
<feature type="region of interest" description="Disordered" evidence="1">
    <location>
        <begin position="77"/>
        <end position="125"/>
    </location>
</feature>
<reference evidence="2" key="1">
    <citation type="journal article" date="2021" name="Genome Biol. Evol.">
        <title>A High-Quality Reference Genome for a Parasitic Bivalve with Doubly Uniparental Inheritance (Bivalvia: Unionida).</title>
        <authorList>
            <person name="Smith C.H."/>
        </authorList>
    </citation>
    <scope>NUCLEOTIDE SEQUENCE</scope>
    <source>
        <strain evidence="2">CHS0354</strain>
    </source>
</reference>
<dbReference type="Proteomes" id="UP001195483">
    <property type="component" value="Unassembled WGS sequence"/>
</dbReference>
<comment type="caution">
    <text evidence="2">The sequence shown here is derived from an EMBL/GenBank/DDBJ whole genome shotgun (WGS) entry which is preliminary data.</text>
</comment>
<reference evidence="2" key="3">
    <citation type="submission" date="2023-05" db="EMBL/GenBank/DDBJ databases">
        <authorList>
            <person name="Smith C.H."/>
        </authorList>
    </citation>
    <scope>NUCLEOTIDE SEQUENCE</scope>
    <source>
        <strain evidence="2">CHS0354</strain>
        <tissue evidence="2">Mantle</tissue>
    </source>
</reference>